<protein>
    <submittedName>
        <fullName evidence="3">Fasciclin domain-containing protein</fullName>
    </submittedName>
</protein>
<feature type="chain" id="PRO_5012918515" evidence="1">
    <location>
        <begin position="29"/>
        <end position="374"/>
    </location>
</feature>
<evidence type="ECO:0000313" key="3">
    <source>
        <dbReference type="EMBL" id="SNT26607.1"/>
    </source>
</evidence>
<keyword evidence="4" id="KW-1185">Reference proteome</keyword>
<feature type="domain" description="FAS1" evidence="2">
    <location>
        <begin position="40"/>
        <end position="185"/>
    </location>
</feature>
<dbReference type="EMBL" id="FZPD01000005">
    <property type="protein sequence ID" value="SNT26607.1"/>
    <property type="molecule type" value="Genomic_DNA"/>
</dbReference>
<proteinExistence type="predicted"/>
<reference evidence="3 4" key="1">
    <citation type="submission" date="2017-06" db="EMBL/GenBank/DDBJ databases">
        <authorList>
            <person name="Kim H.J."/>
            <person name="Triplett B.A."/>
        </authorList>
    </citation>
    <scope>NUCLEOTIDE SEQUENCE [LARGE SCALE GENOMIC DNA]</scope>
    <source>
        <strain evidence="3 4">DSM 19307</strain>
    </source>
</reference>
<feature type="signal peptide" evidence="1">
    <location>
        <begin position="1"/>
        <end position="28"/>
    </location>
</feature>
<dbReference type="InterPro" id="IPR036378">
    <property type="entry name" value="FAS1_dom_sf"/>
</dbReference>
<accession>A0A239L7K5</accession>
<dbReference type="RefSeq" id="WP_089357733.1">
    <property type="nucleotide sequence ID" value="NZ_FZPD01000005.1"/>
</dbReference>
<dbReference type="GO" id="GO:0005615">
    <property type="term" value="C:extracellular space"/>
    <property type="evidence" value="ECO:0007669"/>
    <property type="project" value="TreeGrafter"/>
</dbReference>
<evidence type="ECO:0000313" key="4">
    <source>
        <dbReference type="Proteomes" id="UP000198393"/>
    </source>
</evidence>
<dbReference type="SMART" id="SM00554">
    <property type="entry name" value="FAS1"/>
    <property type="match status" value="2"/>
</dbReference>
<organism evidence="3 4">
    <name type="scientific">Ekhidna lutea</name>
    <dbReference type="NCBI Taxonomy" id="447679"/>
    <lineage>
        <taxon>Bacteria</taxon>
        <taxon>Pseudomonadati</taxon>
        <taxon>Bacteroidota</taxon>
        <taxon>Cytophagia</taxon>
        <taxon>Cytophagales</taxon>
        <taxon>Reichenbachiellaceae</taxon>
        <taxon>Ekhidna</taxon>
    </lineage>
</organism>
<sequence length="374" mass="38879">MKKSILKYFKAFALVGIMASLIAVTSCGDDDGTEPVDEVTDSILDIVNNTEGLDSLKKYLNVYPELTATLGSEGTFTFFAPNNDAFIGLLETPGFPARIESINPEIIKGVLAYHIVAGQAVATADFTTDTELNTLYTDATSETVQTIKFNADGTVLTGSSNKEISVVTGDIQATNGVVHITESVLIPVSVESTLSVLLGTLAGSVMLGTDFSILAEGITKADEGKAAEATIVGALASVTDLTVFAPTNATFEAAQITAASLTAEQWDAYIRNHIVIGQGGSTDDGVNTLGADDLTTGATYTTLSQGTLTFFNNTDAIPPNNGVGIYIDSNGDVDLADQTTYGNFDAEAALLDAVTISQGRIHVIAGILAPASPQ</sequence>
<dbReference type="PANTHER" id="PTHR10900:SF77">
    <property type="entry name" value="FI19380P1"/>
    <property type="match status" value="1"/>
</dbReference>
<dbReference type="PROSITE" id="PS50213">
    <property type="entry name" value="FAS1"/>
    <property type="match status" value="2"/>
</dbReference>
<dbReference type="InterPro" id="IPR000782">
    <property type="entry name" value="FAS1_domain"/>
</dbReference>
<name>A0A239L7K5_EKHLU</name>
<dbReference type="OrthoDB" id="1119934at2"/>
<evidence type="ECO:0000259" key="2">
    <source>
        <dbReference type="PROSITE" id="PS50213"/>
    </source>
</evidence>
<dbReference type="SUPFAM" id="SSF82153">
    <property type="entry name" value="FAS1 domain"/>
    <property type="match status" value="2"/>
</dbReference>
<feature type="domain" description="FAS1" evidence="2">
    <location>
        <begin position="198"/>
        <end position="368"/>
    </location>
</feature>
<dbReference type="Pfam" id="PF02469">
    <property type="entry name" value="Fasciclin"/>
    <property type="match status" value="2"/>
</dbReference>
<dbReference type="Gene3D" id="2.30.180.10">
    <property type="entry name" value="FAS1 domain"/>
    <property type="match status" value="2"/>
</dbReference>
<dbReference type="AlphaFoldDB" id="A0A239L7K5"/>
<dbReference type="InterPro" id="IPR050904">
    <property type="entry name" value="Adhesion/Biosynth-related"/>
</dbReference>
<dbReference type="PANTHER" id="PTHR10900">
    <property type="entry name" value="PERIOSTIN-RELATED"/>
    <property type="match status" value="1"/>
</dbReference>
<dbReference type="Proteomes" id="UP000198393">
    <property type="component" value="Unassembled WGS sequence"/>
</dbReference>
<gene>
    <name evidence="3" type="ORF">SAMN05421640_3044</name>
</gene>
<evidence type="ECO:0000256" key="1">
    <source>
        <dbReference type="SAM" id="SignalP"/>
    </source>
</evidence>
<dbReference type="PROSITE" id="PS51257">
    <property type="entry name" value="PROKAR_LIPOPROTEIN"/>
    <property type="match status" value="1"/>
</dbReference>
<keyword evidence="1" id="KW-0732">Signal</keyword>